<keyword evidence="2" id="KW-0808">Transferase</keyword>
<sequence length="195" mass="23143">MNKIFCIMGKSSTGKDSIYRTLINRKDFNLKKIIPYTTRPVRVGEQNGREYYFCDEEKVTQLNKQNKIIELREYKTVHGIWKYFTADDGQIDLDENSYLLIGTLETFISLRKYYGVGRVIPIYIEVEDGERLARALERERKQSSPRYEEMCRRFLADQKDFSKENLNNAMVDRVFMNNDLQETVEEIVSYINSNR</sequence>
<gene>
    <name evidence="2" type="ORF">SAMN02910414_00442</name>
</gene>
<dbReference type="InterPro" id="IPR027417">
    <property type="entry name" value="P-loop_NTPase"/>
</dbReference>
<dbReference type="Gene3D" id="3.40.50.300">
    <property type="entry name" value="P-loop containing nucleotide triphosphate hydrolases"/>
    <property type="match status" value="1"/>
</dbReference>
<dbReference type="EMBL" id="FNPG01000006">
    <property type="protein sequence ID" value="SDX98333.1"/>
    <property type="molecule type" value="Genomic_DNA"/>
</dbReference>
<dbReference type="SMART" id="SM00072">
    <property type="entry name" value="GuKc"/>
    <property type="match status" value="1"/>
</dbReference>
<protein>
    <submittedName>
        <fullName evidence="2">Guanylate kinase</fullName>
    </submittedName>
</protein>
<dbReference type="GO" id="GO:0016301">
    <property type="term" value="F:kinase activity"/>
    <property type="evidence" value="ECO:0007669"/>
    <property type="project" value="UniProtKB-KW"/>
</dbReference>
<dbReference type="Pfam" id="PF00625">
    <property type="entry name" value="Guanylate_kin"/>
    <property type="match status" value="1"/>
</dbReference>
<organism evidence="2 3">
    <name type="scientific">Lachnobacterium bovis DSM 14045</name>
    <dbReference type="NCBI Taxonomy" id="1122142"/>
    <lineage>
        <taxon>Bacteria</taxon>
        <taxon>Bacillati</taxon>
        <taxon>Bacillota</taxon>
        <taxon>Clostridia</taxon>
        <taxon>Lachnospirales</taxon>
        <taxon>Lachnospiraceae</taxon>
        <taxon>Lachnobacterium</taxon>
    </lineage>
</organism>
<keyword evidence="2" id="KW-0418">Kinase</keyword>
<accession>A0A1H3G4U0</accession>
<dbReference type="Proteomes" id="UP000183918">
    <property type="component" value="Unassembled WGS sequence"/>
</dbReference>
<dbReference type="InterPro" id="IPR050716">
    <property type="entry name" value="MAGUK"/>
</dbReference>
<keyword evidence="3" id="KW-1185">Reference proteome</keyword>
<feature type="domain" description="Guanylate kinase-like" evidence="1">
    <location>
        <begin position="2"/>
        <end position="192"/>
    </location>
</feature>
<evidence type="ECO:0000313" key="2">
    <source>
        <dbReference type="EMBL" id="SDX98333.1"/>
    </source>
</evidence>
<reference evidence="2 3" key="1">
    <citation type="submission" date="2016-10" db="EMBL/GenBank/DDBJ databases">
        <authorList>
            <person name="de Groot N.N."/>
        </authorList>
    </citation>
    <scope>NUCLEOTIDE SEQUENCE [LARGE SCALE GENOMIC DNA]</scope>
    <source>
        <strain evidence="2 3">DSM 14045</strain>
    </source>
</reference>
<dbReference type="OrthoDB" id="1033810at2"/>
<dbReference type="PANTHER" id="PTHR23122">
    <property type="entry name" value="MEMBRANE-ASSOCIATED GUANYLATE KINASE MAGUK"/>
    <property type="match status" value="1"/>
</dbReference>
<dbReference type="PROSITE" id="PS50052">
    <property type="entry name" value="GUANYLATE_KINASE_2"/>
    <property type="match status" value="1"/>
</dbReference>
<dbReference type="InterPro" id="IPR008144">
    <property type="entry name" value="Guanylate_kin-like_dom"/>
</dbReference>
<dbReference type="STRING" id="1122142.SAMN02910414_00442"/>
<dbReference type="SUPFAM" id="SSF52540">
    <property type="entry name" value="P-loop containing nucleoside triphosphate hydrolases"/>
    <property type="match status" value="1"/>
</dbReference>
<evidence type="ECO:0000313" key="3">
    <source>
        <dbReference type="Proteomes" id="UP000183918"/>
    </source>
</evidence>
<dbReference type="AlphaFoldDB" id="A0A1H3G4U0"/>
<name>A0A1H3G4U0_9FIRM</name>
<evidence type="ECO:0000259" key="1">
    <source>
        <dbReference type="PROSITE" id="PS50052"/>
    </source>
</evidence>
<dbReference type="RefSeq" id="WP_074715796.1">
    <property type="nucleotide sequence ID" value="NZ_FNPG01000006.1"/>
</dbReference>
<dbReference type="InterPro" id="IPR008145">
    <property type="entry name" value="GK/Ca_channel_bsu"/>
</dbReference>
<proteinExistence type="predicted"/>